<evidence type="ECO:0000313" key="4">
    <source>
        <dbReference type="Proteomes" id="UP001472677"/>
    </source>
</evidence>
<dbReference type="EMBL" id="JBBPBM010000036">
    <property type="protein sequence ID" value="KAK8529231.1"/>
    <property type="molecule type" value="Genomic_DNA"/>
</dbReference>
<dbReference type="Proteomes" id="UP001472677">
    <property type="component" value="Unassembled WGS sequence"/>
</dbReference>
<proteinExistence type="inferred from homology"/>
<dbReference type="PROSITE" id="PS51767">
    <property type="entry name" value="PEPTIDASE_A1"/>
    <property type="match status" value="1"/>
</dbReference>
<dbReference type="InterPro" id="IPR021109">
    <property type="entry name" value="Peptidase_aspartic_dom_sf"/>
</dbReference>
<keyword evidence="4" id="KW-1185">Reference proteome</keyword>
<dbReference type="PANTHER" id="PTHR47966">
    <property type="entry name" value="BETA-SITE APP-CLEAVING ENZYME, ISOFORM A-RELATED"/>
    <property type="match status" value="1"/>
</dbReference>
<dbReference type="SUPFAM" id="SSF50630">
    <property type="entry name" value="Acid proteases"/>
    <property type="match status" value="1"/>
</dbReference>
<dbReference type="Pfam" id="PF00026">
    <property type="entry name" value="Asp"/>
    <property type="match status" value="1"/>
</dbReference>
<dbReference type="InterPro" id="IPR033121">
    <property type="entry name" value="PEPTIDASE_A1"/>
</dbReference>
<name>A0ABR2D389_9ROSI</name>
<organism evidence="3 4">
    <name type="scientific">Hibiscus sabdariffa</name>
    <name type="common">roselle</name>
    <dbReference type="NCBI Taxonomy" id="183260"/>
    <lineage>
        <taxon>Eukaryota</taxon>
        <taxon>Viridiplantae</taxon>
        <taxon>Streptophyta</taxon>
        <taxon>Embryophyta</taxon>
        <taxon>Tracheophyta</taxon>
        <taxon>Spermatophyta</taxon>
        <taxon>Magnoliopsida</taxon>
        <taxon>eudicotyledons</taxon>
        <taxon>Gunneridae</taxon>
        <taxon>Pentapetalae</taxon>
        <taxon>rosids</taxon>
        <taxon>malvids</taxon>
        <taxon>Malvales</taxon>
        <taxon>Malvaceae</taxon>
        <taxon>Malvoideae</taxon>
        <taxon>Hibiscus</taxon>
    </lineage>
</organism>
<gene>
    <name evidence="3" type="ORF">V6N12_060018</name>
</gene>
<evidence type="ECO:0000256" key="1">
    <source>
        <dbReference type="ARBA" id="ARBA00007447"/>
    </source>
</evidence>
<feature type="domain" description="Peptidase A1" evidence="2">
    <location>
        <begin position="95"/>
        <end position="377"/>
    </location>
</feature>
<evidence type="ECO:0000313" key="3">
    <source>
        <dbReference type="EMBL" id="KAK8529231.1"/>
    </source>
</evidence>
<comment type="similarity">
    <text evidence="1">Belongs to the peptidase A1 family.</text>
</comment>
<dbReference type="InterPro" id="IPR001461">
    <property type="entry name" value="Aspartic_peptidase_A1"/>
</dbReference>
<dbReference type="PRINTS" id="PR00792">
    <property type="entry name" value="PEPSIN"/>
</dbReference>
<accession>A0ABR2D389</accession>
<sequence>MGEGKMKPNRILERLICLMQKFKRTEGFIVDTLKLRIYIGSYLCETFKYWIKSDVDDDQEFFADSKAGKNLYVGFTLAFYAWTIKQSVNQLLVMELPNNFESTSSQKFIVIFDTGNSNSWVTSSKCYLSIACYFHSTYKSRGSQTYEANGEATEIQHGTGSISGFFIEDYVAVDDLVVKIQEFIEATKEPGLTFFLAKSDGILGLRFQEILVENVVHIWYNMVTQGLVKQPDFSFCLNRNPEMILARNCAIVDSRTSMLAGFTGIIAQINHSIGESWVVRQELGANLTAWGNEIVTASTTMELETIIKGEKNYHLRMIVILNMIGGVVLQHPANIHALMISSFLKSENMPKFPLDTLEQQSSRDRNFFKSKGRDVKD</sequence>
<dbReference type="PANTHER" id="PTHR47966:SF54">
    <property type="entry name" value="ASPARTIC PROTEINASE"/>
    <property type="match status" value="1"/>
</dbReference>
<reference evidence="3 4" key="1">
    <citation type="journal article" date="2024" name="G3 (Bethesda)">
        <title>Genome assembly of Hibiscus sabdariffa L. provides insights into metabolisms of medicinal natural products.</title>
        <authorList>
            <person name="Kim T."/>
        </authorList>
    </citation>
    <scope>NUCLEOTIDE SEQUENCE [LARGE SCALE GENOMIC DNA]</scope>
    <source>
        <strain evidence="3">TK-2024</strain>
        <tissue evidence="3">Old leaves</tissue>
    </source>
</reference>
<evidence type="ECO:0000259" key="2">
    <source>
        <dbReference type="PROSITE" id="PS51767"/>
    </source>
</evidence>
<protein>
    <recommendedName>
        <fullName evidence="2">Peptidase A1 domain-containing protein</fullName>
    </recommendedName>
</protein>
<dbReference type="Gene3D" id="2.40.70.10">
    <property type="entry name" value="Acid Proteases"/>
    <property type="match status" value="1"/>
</dbReference>
<comment type="caution">
    <text evidence="3">The sequence shown here is derived from an EMBL/GenBank/DDBJ whole genome shotgun (WGS) entry which is preliminary data.</text>
</comment>